<dbReference type="AlphaFoldDB" id="A0A250XNE7"/>
<dbReference type="Proteomes" id="UP000232323">
    <property type="component" value="Unassembled WGS sequence"/>
</dbReference>
<comment type="cofactor">
    <cofactor evidence="13">
        <name>K(+)</name>
        <dbReference type="ChEBI" id="CHEBI:29103"/>
    </cofactor>
    <text evidence="13">Binds 1 potassium ion per subunit.</text>
</comment>
<comment type="catalytic activity">
    <reaction evidence="11">
        <text>pyridoxamine 5'-phosphate + O2 + H2O = pyridoxal 5'-phosphate + H2O2 + NH4(+)</text>
        <dbReference type="Rhea" id="RHEA:15817"/>
        <dbReference type="ChEBI" id="CHEBI:15377"/>
        <dbReference type="ChEBI" id="CHEBI:15379"/>
        <dbReference type="ChEBI" id="CHEBI:16240"/>
        <dbReference type="ChEBI" id="CHEBI:28938"/>
        <dbReference type="ChEBI" id="CHEBI:58451"/>
        <dbReference type="ChEBI" id="CHEBI:597326"/>
        <dbReference type="EC" id="1.4.3.5"/>
    </reaction>
    <physiologicalReaction direction="left-to-right" evidence="11">
        <dbReference type="Rhea" id="RHEA:15818"/>
    </physiologicalReaction>
</comment>
<feature type="binding site" evidence="13">
    <location>
        <begin position="142"/>
        <end position="148"/>
    </location>
    <ligand>
        <name>(6S)-NADPHX</name>
        <dbReference type="ChEBI" id="CHEBI:64076"/>
    </ligand>
</feature>
<dbReference type="InterPro" id="IPR004443">
    <property type="entry name" value="YjeF_N_dom"/>
</dbReference>
<name>A0A250XNE7_9CHLO</name>
<dbReference type="PANTHER" id="PTHR10851:SF0">
    <property type="entry name" value="PYRIDOXINE-5'-PHOSPHATE OXIDASE"/>
    <property type="match status" value="1"/>
</dbReference>
<dbReference type="Pfam" id="PF01243">
    <property type="entry name" value="PNPOx_N"/>
    <property type="match status" value="1"/>
</dbReference>
<dbReference type="Pfam" id="PF03853">
    <property type="entry name" value="YjeF_N"/>
    <property type="match status" value="1"/>
</dbReference>
<comment type="function">
    <text evidence="2">Catalyzes the oxidation of either pyridoxine 5'-phosphate (PNP) or pyridoxamine 5'-phosphate (PMP) into pyridoxal 5'-phosphate (PLP).</text>
</comment>
<proteinExistence type="inferred from homology"/>
<dbReference type="HAMAP" id="MF_01629">
    <property type="entry name" value="PdxH"/>
    <property type="match status" value="1"/>
</dbReference>
<feature type="binding site" evidence="13">
    <location>
        <begin position="71"/>
        <end position="75"/>
    </location>
    <ligand>
        <name>(6S)-NADPHX</name>
        <dbReference type="ChEBI" id="CHEBI:64076"/>
    </ligand>
</feature>
<evidence type="ECO:0000256" key="3">
    <source>
        <dbReference type="ARBA" id="ARBA00004738"/>
    </source>
</evidence>
<keyword evidence="13" id="KW-0547">Nucleotide-binding</keyword>
<dbReference type="GO" id="GO:0046872">
    <property type="term" value="F:metal ion binding"/>
    <property type="evidence" value="ECO:0007669"/>
    <property type="project" value="UniProtKB-KW"/>
</dbReference>
<dbReference type="FunFam" id="2.30.110.10:FF:000020">
    <property type="entry name" value="PNPO isoform 11"/>
    <property type="match status" value="1"/>
</dbReference>
<comment type="cofactor">
    <cofactor evidence="1">
        <name>FMN</name>
        <dbReference type="ChEBI" id="CHEBI:58210"/>
    </cofactor>
</comment>
<evidence type="ECO:0000256" key="2">
    <source>
        <dbReference type="ARBA" id="ARBA00003691"/>
    </source>
</evidence>
<comment type="catalytic activity">
    <reaction evidence="12">
        <text>pyridoxine 5'-phosphate + O2 = pyridoxal 5'-phosphate + H2O2</text>
        <dbReference type="Rhea" id="RHEA:15149"/>
        <dbReference type="ChEBI" id="CHEBI:15379"/>
        <dbReference type="ChEBI" id="CHEBI:16240"/>
        <dbReference type="ChEBI" id="CHEBI:58589"/>
        <dbReference type="ChEBI" id="CHEBI:597326"/>
        <dbReference type="EC" id="1.4.3.5"/>
    </reaction>
    <physiologicalReaction direction="left-to-right" evidence="12">
        <dbReference type="Rhea" id="RHEA:15150"/>
    </physiologicalReaction>
</comment>
<evidence type="ECO:0000256" key="14">
    <source>
        <dbReference type="SAM" id="MobiDB-lite"/>
    </source>
</evidence>
<dbReference type="Pfam" id="PF10590">
    <property type="entry name" value="PNP_phzG_C"/>
    <property type="match status" value="1"/>
</dbReference>
<dbReference type="InterPro" id="IPR019740">
    <property type="entry name" value="Pyridox_Oxase_CS"/>
</dbReference>
<dbReference type="Gene3D" id="2.30.110.10">
    <property type="entry name" value="Electron Transport, Fmn-binding Protein, Chain A"/>
    <property type="match status" value="1"/>
</dbReference>
<comment type="similarity">
    <text evidence="13">Belongs to the NnrE/AIBP family.</text>
</comment>
<dbReference type="InterPro" id="IPR011576">
    <property type="entry name" value="Pyridox_Oxase_N"/>
</dbReference>
<evidence type="ECO:0000259" key="15">
    <source>
        <dbReference type="PROSITE" id="PS51385"/>
    </source>
</evidence>
<keyword evidence="9" id="KW-0560">Oxidoreductase</keyword>
<evidence type="ECO:0000313" key="17">
    <source>
        <dbReference type="Proteomes" id="UP000232323"/>
    </source>
</evidence>
<comment type="caution">
    <text evidence="16">The sequence shown here is derived from an EMBL/GenBank/DDBJ whole genome shotgun (WGS) entry which is preliminary data.</text>
</comment>
<comment type="similarity">
    <text evidence="5">Belongs to the pyridoxamine 5'-phosphate oxidase family.</text>
</comment>
<evidence type="ECO:0000256" key="7">
    <source>
        <dbReference type="ARBA" id="ARBA00022630"/>
    </source>
</evidence>
<comment type="pathway">
    <text evidence="3">Cofactor metabolism; pyridoxal 5'-phosphate salvage; pyridoxal 5'-phosphate from pyridoxamine 5'-phosphate: step 1/1.</text>
</comment>
<dbReference type="NCBIfam" id="TIGR00558">
    <property type="entry name" value="pdxH"/>
    <property type="match status" value="1"/>
</dbReference>
<comment type="pathway">
    <text evidence="4">Cofactor metabolism; pyridoxal 5'-phosphate salvage; pyridoxal 5'-phosphate from pyridoxine 5'-phosphate: step 1/1.</text>
</comment>
<dbReference type="PANTHER" id="PTHR10851">
    <property type="entry name" value="PYRIDOXINE-5-PHOSPHATE OXIDASE"/>
    <property type="match status" value="1"/>
</dbReference>
<dbReference type="PROSITE" id="PS01064">
    <property type="entry name" value="PYRIDOX_OXIDASE"/>
    <property type="match status" value="1"/>
</dbReference>
<feature type="region of interest" description="Disordered" evidence="14">
    <location>
        <begin position="449"/>
        <end position="468"/>
    </location>
</feature>
<dbReference type="InterPro" id="IPR000659">
    <property type="entry name" value="Pyridox_Oxase"/>
</dbReference>
<feature type="binding site" evidence="13">
    <location>
        <position position="172"/>
    </location>
    <ligand>
        <name>(6S)-NADPHX</name>
        <dbReference type="ChEBI" id="CHEBI:64076"/>
    </ligand>
</feature>
<accession>A0A250XNE7</accession>
<dbReference type="GO" id="GO:0010181">
    <property type="term" value="F:FMN binding"/>
    <property type="evidence" value="ECO:0007669"/>
    <property type="project" value="InterPro"/>
</dbReference>
<dbReference type="InterPro" id="IPR019576">
    <property type="entry name" value="Pyridoxamine_oxidase_dimer_C"/>
</dbReference>
<evidence type="ECO:0000256" key="4">
    <source>
        <dbReference type="ARBA" id="ARBA00005037"/>
    </source>
</evidence>
<keyword evidence="7" id="KW-0285">Flavoprotein</keyword>
<keyword evidence="13" id="KW-0413">Isomerase</keyword>
<dbReference type="PROSITE" id="PS51385">
    <property type="entry name" value="YJEF_N"/>
    <property type="match status" value="1"/>
</dbReference>
<evidence type="ECO:0000256" key="10">
    <source>
        <dbReference type="ARBA" id="ARBA00023096"/>
    </source>
</evidence>
<keyword evidence="8" id="KW-0288">FMN</keyword>
<dbReference type="STRING" id="1157962.A0A250XNE7"/>
<protein>
    <recommendedName>
        <fullName evidence="13">NAD(P)H-hydrate epimerase</fullName>
        <ecNumber evidence="13">5.1.99.6</ecNumber>
    </recommendedName>
    <alternativeName>
        <fullName evidence="13">NAD(P)HX epimerase</fullName>
    </alternativeName>
</protein>
<comment type="catalytic activity">
    <reaction evidence="13">
        <text>(6R)-NADHX = (6S)-NADHX</text>
        <dbReference type="Rhea" id="RHEA:32215"/>
        <dbReference type="ChEBI" id="CHEBI:64074"/>
        <dbReference type="ChEBI" id="CHEBI:64075"/>
        <dbReference type="EC" id="5.1.99.6"/>
    </reaction>
</comment>
<evidence type="ECO:0000256" key="5">
    <source>
        <dbReference type="ARBA" id="ARBA00007301"/>
    </source>
</evidence>
<organism evidence="16 17">
    <name type="scientific">Chlamydomonas eustigma</name>
    <dbReference type="NCBI Taxonomy" id="1157962"/>
    <lineage>
        <taxon>Eukaryota</taxon>
        <taxon>Viridiplantae</taxon>
        <taxon>Chlorophyta</taxon>
        <taxon>core chlorophytes</taxon>
        <taxon>Chlorophyceae</taxon>
        <taxon>CS clade</taxon>
        <taxon>Chlamydomonadales</taxon>
        <taxon>Chlamydomonadaceae</taxon>
        <taxon>Chlamydomonas</taxon>
    </lineage>
</organism>
<dbReference type="NCBIfam" id="TIGR00197">
    <property type="entry name" value="yjeF_nterm"/>
    <property type="match status" value="1"/>
</dbReference>
<feature type="binding site" evidence="13">
    <location>
        <position position="138"/>
    </location>
    <ligand>
        <name>K(+)</name>
        <dbReference type="ChEBI" id="CHEBI:29103"/>
    </ligand>
</feature>
<dbReference type="InterPro" id="IPR036652">
    <property type="entry name" value="YjeF_N_dom_sf"/>
</dbReference>
<dbReference type="UniPathway" id="UPA01068">
    <property type="reaction ID" value="UER00304"/>
</dbReference>
<reference evidence="16 17" key="1">
    <citation type="submission" date="2017-08" db="EMBL/GenBank/DDBJ databases">
        <title>Acidophilic green algal genome provides insights into adaptation to an acidic environment.</title>
        <authorList>
            <person name="Hirooka S."/>
            <person name="Hirose Y."/>
            <person name="Kanesaki Y."/>
            <person name="Higuchi S."/>
            <person name="Fujiwara T."/>
            <person name="Onuma R."/>
            <person name="Era A."/>
            <person name="Ohbayashi R."/>
            <person name="Uzuka A."/>
            <person name="Nozaki H."/>
            <person name="Yoshikawa H."/>
            <person name="Miyagishima S.Y."/>
        </authorList>
    </citation>
    <scope>NUCLEOTIDE SEQUENCE [LARGE SCALE GENOMIC DNA]</scope>
    <source>
        <strain evidence="16 17">NIES-2499</strain>
    </source>
</reference>
<keyword evidence="10" id="KW-0664">Pyridoxine biosynthesis</keyword>
<comment type="catalytic activity">
    <reaction evidence="13">
        <text>(6R)-NADPHX = (6S)-NADPHX</text>
        <dbReference type="Rhea" id="RHEA:32227"/>
        <dbReference type="ChEBI" id="CHEBI:64076"/>
        <dbReference type="ChEBI" id="CHEBI:64077"/>
        <dbReference type="EC" id="5.1.99.6"/>
    </reaction>
</comment>
<dbReference type="OrthoDB" id="10064708at2759"/>
<dbReference type="EC" id="5.1.99.6" evidence="13"/>
<dbReference type="NCBIfam" id="NF004231">
    <property type="entry name" value="PRK05679.1"/>
    <property type="match status" value="1"/>
</dbReference>
<feature type="binding site" evidence="13">
    <location>
        <position position="72"/>
    </location>
    <ligand>
        <name>K(+)</name>
        <dbReference type="ChEBI" id="CHEBI:29103"/>
    </ligand>
</feature>
<keyword evidence="13" id="KW-0479">Metal-binding</keyword>
<feature type="domain" description="YjeF N-terminal" evidence="15">
    <location>
        <begin position="21"/>
        <end position="231"/>
    </location>
</feature>
<dbReference type="SUPFAM" id="SSF50475">
    <property type="entry name" value="FMN-binding split barrel"/>
    <property type="match status" value="1"/>
</dbReference>
<dbReference type="HAMAP" id="MF_01966">
    <property type="entry name" value="NADHX_epimerase"/>
    <property type="match status" value="1"/>
</dbReference>
<evidence type="ECO:0000256" key="12">
    <source>
        <dbReference type="ARBA" id="ARBA00052947"/>
    </source>
</evidence>
<evidence type="ECO:0000256" key="6">
    <source>
        <dbReference type="ARBA" id="ARBA00011738"/>
    </source>
</evidence>
<dbReference type="GO" id="GO:0004733">
    <property type="term" value="F:pyridoxamine phosphate oxidase activity"/>
    <property type="evidence" value="ECO:0007669"/>
    <property type="project" value="UniProtKB-EC"/>
</dbReference>
<comment type="function">
    <text evidence="13">Catalyzes the epimerization of the S- and R-forms of NAD(P)HX, a damaged form of NAD(P)H that is a result of enzymatic or heat-dependent hydration. This is a prerequisite for the S-specific NAD(P)H-hydrate dehydratase to allow the repair of both epimers of NAD(P)HX.</text>
</comment>
<keyword evidence="13" id="KW-0630">Potassium</keyword>
<dbReference type="GO" id="GO:0052856">
    <property type="term" value="F:NAD(P)HX epimerase activity"/>
    <property type="evidence" value="ECO:0007669"/>
    <property type="project" value="UniProtKB-UniRule"/>
</dbReference>
<dbReference type="Gene3D" id="3.40.50.10260">
    <property type="entry name" value="YjeF N-terminal domain"/>
    <property type="match status" value="1"/>
</dbReference>
<comment type="caution">
    <text evidence="13">Lacks conserved residue(s) required for the propagation of feature annotation.</text>
</comment>
<evidence type="ECO:0000256" key="11">
    <source>
        <dbReference type="ARBA" id="ARBA00050530"/>
    </source>
</evidence>
<evidence type="ECO:0000256" key="8">
    <source>
        <dbReference type="ARBA" id="ARBA00022643"/>
    </source>
</evidence>
<dbReference type="SUPFAM" id="SSF64153">
    <property type="entry name" value="YjeF N-terminal domain-like"/>
    <property type="match status" value="1"/>
</dbReference>
<evidence type="ECO:0000256" key="1">
    <source>
        <dbReference type="ARBA" id="ARBA00001917"/>
    </source>
</evidence>
<evidence type="ECO:0000256" key="9">
    <source>
        <dbReference type="ARBA" id="ARBA00023002"/>
    </source>
</evidence>
<evidence type="ECO:0000313" key="16">
    <source>
        <dbReference type="EMBL" id="GAX84597.1"/>
    </source>
</evidence>
<dbReference type="GO" id="GO:0008615">
    <property type="term" value="P:pyridoxine biosynthetic process"/>
    <property type="evidence" value="ECO:0007669"/>
    <property type="project" value="UniProtKB-KW"/>
</dbReference>
<keyword evidence="13" id="KW-0520">NAD</keyword>
<comment type="subunit">
    <text evidence="6">Homodimer.</text>
</comment>
<sequence length="468" mass="52558">METTTIETCTQHLSFLNQAQAKAIDNELMSTLGYSLDQLMELAGLSVASAVCKEYPPDKFNSILIIAGPGNNGGDGLVAARHLNHFGYKIQVCYPKQNENVLFQRLVLQLKHLPDVSFVEWSEVKGAGINRSCNLIIDALFGFSFKGAVRPPFDEILKDLIQEQGPALVSVDIPSGWNVDEENPPEHGLQPDMLISLTAPKLAAKGFQGTHHYLGGRFIPKCIVEKYTLQLPTYTGSEMSVKISCQQATKKVADMRISYEKGGLVDSDFQGTNPLDIWDQWFKLAVAEKVCEEPNAIALASADEQGVPSVRVVLLKGYDERGFMFYTNYNSRKGGELQSNNHVGFTVYWEKHQRQVRVEGVAERLPESESEAYFHSRPRGSQIGAWVSNQSQPLSSGREELESRDLELQSLYSDESQPVPKPPHWGGYLIRPTAIEFWQGRPSRLHDRIKFKKRSPESNDWEMERLQP</sequence>
<dbReference type="InterPro" id="IPR012349">
    <property type="entry name" value="Split_barrel_FMN-bd"/>
</dbReference>
<feature type="binding site" evidence="13">
    <location>
        <position position="175"/>
    </location>
    <ligand>
        <name>K(+)</name>
        <dbReference type="ChEBI" id="CHEBI:29103"/>
    </ligand>
</feature>
<evidence type="ECO:0000256" key="13">
    <source>
        <dbReference type="HAMAP-Rule" id="MF_03159"/>
    </source>
</evidence>
<dbReference type="EMBL" id="BEGY01000129">
    <property type="protein sequence ID" value="GAX84597.1"/>
    <property type="molecule type" value="Genomic_DNA"/>
</dbReference>
<keyword evidence="17" id="KW-1185">Reference proteome</keyword>
<gene>
    <name evidence="16" type="ORF">CEUSTIGMA_g12018.t1</name>
</gene>